<dbReference type="InterPro" id="IPR002052">
    <property type="entry name" value="DNA_methylase_N6_adenine_CS"/>
</dbReference>
<dbReference type="REBASE" id="366917">
    <property type="entry name" value="M.Eco42405ORF15350P"/>
</dbReference>
<sequence length="361" mass="41359">MVDTVKISSCELINADCLEFIQTLPENSVDLIVTDPPYFKVKPEGWDNQWKGDDDYLKWLDQCLAQFWRVLKPAGSLYLFCGHRLASDTEIMMRERFNVLNHIIWAKPSGRWNGCNKESLRAYFPATERILFAEHYQGPYQPKNDGYAAKERELKQHVMAPLISYFRDARESLGITSKQIAEATGKKNMVSHWFGTCQWQLPNEADYRKLQALFACVAEEKHQRGELATPHQQLVSTYSELNRQYASLLEEYKSLRRYFSVSAAVPYTDVWTHKPVQYYPGKHPCEKPADMLRQIISASSRPGDVVADFFMGSGATIKAAMGLGRRTIGVELESGRFEQTVGEILVLNDKLRNAQLDKNRS</sequence>
<name>A0A1S0WNQ9_ECOLX</name>
<evidence type="ECO:0000256" key="2">
    <source>
        <dbReference type="ARBA" id="ARBA00022603"/>
    </source>
</evidence>
<dbReference type="REBASE" id="434293">
    <property type="entry name" value="M.Eco10082ORF5255P"/>
</dbReference>
<keyword evidence="2 5" id="KW-0489">Methyltransferase</keyword>
<dbReference type="GO" id="GO:0008170">
    <property type="term" value="F:N-methyltransferase activity"/>
    <property type="evidence" value="ECO:0007669"/>
    <property type="project" value="InterPro"/>
</dbReference>
<organism evidence="5 6">
    <name type="scientific">Escherichia coli</name>
    <dbReference type="NCBI Taxonomy" id="562"/>
    <lineage>
        <taxon>Bacteria</taxon>
        <taxon>Pseudomonadati</taxon>
        <taxon>Pseudomonadota</taxon>
        <taxon>Gammaproteobacteria</taxon>
        <taxon>Enterobacterales</taxon>
        <taxon>Enterobacteriaceae</taxon>
        <taxon>Escherichia</taxon>
    </lineage>
</organism>
<accession>A0A1S0WNQ9</accession>
<evidence type="ECO:0000256" key="4">
    <source>
        <dbReference type="RuleBase" id="RU362026"/>
    </source>
</evidence>
<gene>
    <name evidence="5" type="primary">dpnA_2</name>
    <name evidence="5" type="ORF">NCTC10082_05255</name>
</gene>
<dbReference type="EMBL" id="UFZA01000003">
    <property type="protein sequence ID" value="STE74055.1"/>
    <property type="molecule type" value="Genomic_DNA"/>
</dbReference>
<dbReference type="Pfam" id="PF01555">
    <property type="entry name" value="N6_N4_Mtase"/>
    <property type="match status" value="1"/>
</dbReference>
<dbReference type="GO" id="GO:0032259">
    <property type="term" value="P:methylation"/>
    <property type="evidence" value="ECO:0007669"/>
    <property type="project" value="UniProtKB-KW"/>
</dbReference>
<protein>
    <recommendedName>
        <fullName evidence="4">Methyltransferase</fullName>
        <ecNumber evidence="4">2.1.1.-</ecNumber>
    </recommendedName>
</protein>
<proteinExistence type="inferred from homology"/>
<reference evidence="5 6" key="1">
    <citation type="submission" date="2018-06" db="EMBL/GenBank/DDBJ databases">
        <authorList>
            <consortium name="Pathogen Informatics"/>
            <person name="Doyle S."/>
        </authorList>
    </citation>
    <scope>NUCLEOTIDE SEQUENCE [LARGE SCALE GENOMIC DNA]</scope>
    <source>
        <strain evidence="5 6">NCTC10082</strain>
    </source>
</reference>
<dbReference type="EC" id="2.1.1.-" evidence="4"/>
<dbReference type="Gene3D" id="3.40.50.150">
    <property type="entry name" value="Vaccinia Virus protein VP39"/>
    <property type="match status" value="1"/>
</dbReference>
<evidence type="ECO:0000313" key="5">
    <source>
        <dbReference type="EMBL" id="STE74055.1"/>
    </source>
</evidence>
<dbReference type="CDD" id="cd02440">
    <property type="entry name" value="AdoMet_MTases"/>
    <property type="match status" value="1"/>
</dbReference>
<dbReference type="AlphaFoldDB" id="A0A1S0WNQ9"/>
<dbReference type="SUPFAM" id="SSF53335">
    <property type="entry name" value="S-adenosyl-L-methionine-dependent methyltransferases"/>
    <property type="match status" value="1"/>
</dbReference>
<dbReference type="REBASE" id="429286">
    <property type="entry name" value="M.Eco16C07ORF15710P"/>
</dbReference>
<evidence type="ECO:0000256" key="3">
    <source>
        <dbReference type="ARBA" id="ARBA00022679"/>
    </source>
</evidence>
<dbReference type="InterPro" id="IPR029063">
    <property type="entry name" value="SAM-dependent_MTases_sf"/>
</dbReference>
<dbReference type="PROSITE" id="PS00092">
    <property type="entry name" value="N6_MTASE"/>
    <property type="match status" value="1"/>
</dbReference>
<dbReference type="Proteomes" id="UP000255164">
    <property type="component" value="Unassembled WGS sequence"/>
</dbReference>
<keyword evidence="3 5" id="KW-0808">Transferase</keyword>
<evidence type="ECO:0000256" key="1">
    <source>
        <dbReference type="ARBA" id="ARBA00006594"/>
    </source>
</evidence>
<comment type="similarity">
    <text evidence="1 4">Belongs to the N(4)/N(6)-methyltransferase family.</text>
</comment>
<dbReference type="PRINTS" id="PR00508">
    <property type="entry name" value="S21N4MTFRASE"/>
</dbReference>
<dbReference type="RefSeq" id="WP_000228659.1">
    <property type="nucleotide sequence ID" value="NZ_AP027432.1"/>
</dbReference>
<dbReference type="GO" id="GO:0003677">
    <property type="term" value="F:DNA binding"/>
    <property type="evidence" value="ECO:0007669"/>
    <property type="project" value="InterPro"/>
</dbReference>
<dbReference type="InterPro" id="IPR001091">
    <property type="entry name" value="RM_Methyltransferase"/>
</dbReference>
<dbReference type="InterPro" id="IPR002941">
    <property type="entry name" value="DNA_methylase_N4/N6"/>
</dbReference>
<evidence type="ECO:0000313" key="6">
    <source>
        <dbReference type="Proteomes" id="UP000255164"/>
    </source>
</evidence>